<gene>
    <name evidence="2" type="ORF">G8770_10835</name>
</gene>
<dbReference type="AlphaFoldDB" id="A0A9E5MK54"/>
<feature type="domain" description="Anti-bacteriophage protein A/HamA C-terminal" evidence="1">
    <location>
        <begin position="8"/>
        <end position="252"/>
    </location>
</feature>
<accession>A0A9E5MK54</accession>
<dbReference type="Proteomes" id="UP000787472">
    <property type="component" value="Unassembled WGS sequence"/>
</dbReference>
<name>A0A9E5MK54_9GAMM</name>
<sequence>MDFIEELNERPEGSLDVTCHVLSDNSAQQLEDYLVDRLASCYISQEKLEERANQTGLTYSELIANKIPDKGSVMSGDFGEIFTLYFLDRQYEDDLKLIKKWRYKQDRKKAAPHSDVVLFNIEDLNNPSEDDFVICAESKQKATSSTFDPIASAISGYESDRTGRLAKTLVWLKEKAIDEGNQDDLALASRFADELNTRYSKIYRAVAVVDRTFLNNEITKNINLPERTHDFEIIVIGIDDLKERYESVYQRACAEADL</sequence>
<evidence type="ECO:0000313" key="3">
    <source>
        <dbReference type="Proteomes" id="UP000787472"/>
    </source>
</evidence>
<reference evidence="2" key="1">
    <citation type="submission" date="2020-03" db="EMBL/GenBank/DDBJ databases">
        <authorList>
            <person name="Guo F."/>
        </authorList>
    </citation>
    <scope>NUCLEOTIDE SEQUENCE</scope>
    <source>
        <strain evidence="2">JCM 30134</strain>
    </source>
</reference>
<keyword evidence="3" id="KW-1185">Reference proteome</keyword>
<dbReference type="EMBL" id="JAAONZ010000007">
    <property type="protein sequence ID" value="NHO66039.1"/>
    <property type="molecule type" value="Genomic_DNA"/>
</dbReference>
<dbReference type="RefSeq" id="WP_167186141.1">
    <property type="nucleotide sequence ID" value="NZ_JAAONZ010000007.1"/>
</dbReference>
<evidence type="ECO:0000313" key="2">
    <source>
        <dbReference type="EMBL" id="NHO66039.1"/>
    </source>
</evidence>
<proteinExistence type="predicted"/>
<dbReference type="InterPro" id="IPR014976">
    <property type="entry name" value="AbpA_HamA_C"/>
</dbReference>
<protein>
    <submittedName>
        <fullName evidence="2">DUF1837 domain-containing protein</fullName>
    </submittedName>
</protein>
<evidence type="ECO:0000259" key="1">
    <source>
        <dbReference type="Pfam" id="PF08878"/>
    </source>
</evidence>
<dbReference type="Pfam" id="PF08878">
    <property type="entry name" value="HamA"/>
    <property type="match status" value="1"/>
</dbReference>
<comment type="caution">
    <text evidence="2">The sequence shown here is derived from an EMBL/GenBank/DDBJ whole genome shotgun (WGS) entry which is preliminary data.</text>
</comment>
<organism evidence="2 3">
    <name type="scientific">Pseudomaricurvus hydrocarbonicus</name>
    <dbReference type="NCBI Taxonomy" id="1470433"/>
    <lineage>
        <taxon>Bacteria</taxon>
        <taxon>Pseudomonadati</taxon>
        <taxon>Pseudomonadota</taxon>
        <taxon>Gammaproteobacteria</taxon>
        <taxon>Cellvibrionales</taxon>
        <taxon>Cellvibrionaceae</taxon>
        <taxon>Pseudomaricurvus</taxon>
    </lineage>
</organism>